<dbReference type="Pfam" id="PF02682">
    <property type="entry name" value="CT_C_D"/>
    <property type="match status" value="1"/>
</dbReference>
<dbReference type="Gene3D" id="2.40.100.10">
    <property type="entry name" value="Cyclophilin-like"/>
    <property type="match status" value="1"/>
</dbReference>
<name>A0ABT4CB38_9ACTN</name>
<gene>
    <name evidence="5" type="ORF">NYO98_07745</name>
</gene>
<proteinExistence type="predicted"/>
<dbReference type="PANTHER" id="PTHR34698:SF2">
    <property type="entry name" value="5-OXOPROLINASE SUBUNIT B"/>
    <property type="match status" value="1"/>
</dbReference>
<evidence type="ECO:0000256" key="2">
    <source>
        <dbReference type="ARBA" id="ARBA00022801"/>
    </source>
</evidence>
<dbReference type="PANTHER" id="PTHR34698">
    <property type="entry name" value="5-OXOPROLINASE SUBUNIT B"/>
    <property type="match status" value="1"/>
</dbReference>
<dbReference type="EMBL" id="JAPPUX010000002">
    <property type="protein sequence ID" value="MCY4726170.1"/>
    <property type="molecule type" value="Genomic_DNA"/>
</dbReference>
<keyword evidence="3" id="KW-0067">ATP-binding</keyword>
<organism evidence="5 6">
    <name type="scientific">Nocardioides pini</name>
    <dbReference type="NCBI Taxonomy" id="2975053"/>
    <lineage>
        <taxon>Bacteria</taxon>
        <taxon>Bacillati</taxon>
        <taxon>Actinomycetota</taxon>
        <taxon>Actinomycetes</taxon>
        <taxon>Propionibacteriales</taxon>
        <taxon>Nocardioidaceae</taxon>
        <taxon>Nocardioides</taxon>
    </lineage>
</organism>
<evidence type="ECO:0000256" key="3">
    <source>
        <dbReference type="ARBA" id="ARBA00022840"/>
    </source>
</evidence>
<keyword evidence="6" id="KW-1185">Reference proteome</keyword>
<accession>A0ABT4CB38</accession>
<feature type="domain" description="Carboxyltransferase" evidence="4">
    <location>
        <begin position="4"/>
        <end position="188"/>
    </location>
</feature>
<keyword evidence="1" id="KW-0547">Nucleotide-binding</keyword>
<evidence type="ECO:0000313" key="5">
    <source>
        <dbReference type="EMBL" id="MCY4726170.1"/>
    </source>
</evidence>
<evidence type="ECO:0000313" key="6">
    <source>
        <dbReference type="Proteomes" id="UP001074726"/>
    </source>
</evidence>
<dbReference type="InterPro" id="IPR003833">
    <property type="entry name" value="CT_C_D"/>
</dbReference>
<dbReference type="Gene3D" id="3.30.1360.40">
    <property type="match status" value="1"/>
</dbReference>
<reference evidence="5" key="1">
    <citation type="submission" date="2022-08" db="EMBL/GenBank/DDBJ databases">
        <title>Genome sequencing of Nocardioides sp. STR2.</title>
        <authorList>
            <person name="So Y."/>
        </authorList>
    </citation>
    <scope>NUCLEOTIDE SEQUENCE</scope>
    <source>
        <strain evidence="5">STR2</strain>
    </source>
</reference>
<evidence type="ECO:0000256" key="1">
    <source>
        <dbReference type="ARBA" id="ARBA00022741"/>
    </source>
</evidence>
<evidence type="ECO:0000259" key="4">
    <source>
        <dbReference type="SMART" id="SM00796"/>
    </source>
</evidence>
<keyword evidence="2" id="KW-0378">Hydrolase</keyword>
<sequence length="200" mass="20858">MTDVEVVDVGTRACLVEVDDAVAAASLAAWVRGAGLAVEEVVPAARTVLLDGVDPAAVRALLPGWSAERAAVPGPLVSVAVRYSGPDLERVAGHWGCTVEEVVELHTSLEFTSTFCGFAPGFAYLAGLPADRAVPRLETPRARVAPGSVALADTWCGVYPTASPGGWLLLGTTDADLWDVGRAEPALLAPGTRVRFEARR</sequence>
<dbReference type="Proteomes" id="UP001074726">
    <property type="component" value="Unassembled WGS sequence"/>
</dbReference>
<dbReference type="SMART" id="SM00796">
    <property type="entry name" value="AHS1"/>
    <property type="match status" value="1"/>
</dbReference>
<dbReference type="SUPFAM" id="SSF50891">
    <property type="entry name" value="Cyclophilin-like"/>
    <property type="match status" value="1"/>
</dbReference>
<protein>
    <submittedName>
        <fullName evidence="5">Carboxyltransferase domain-containing protein</fullName>
    </submittedName>
</protein>
<dbReference type="InterPro" id="IPR010016">
    <property type="entry name" value="PxpB"/>
</dbReference>
<comment type="caution">
    <text evidence="5">The sequence shown here is derived from an EMBL/GenBank/DDBJ whole genome shotgun (WGS) entry which is preliminary data.</text>
</comment>
<dbReference type="InterPro" id="IPR029000">
    <property type="entry name" value="Cyclophilin-like_dom_sf"/>
</dbReference>